<dbReference type="PANTHER" id="PTHR11040">
    <property type="entry name" value="ZINC/IRON TRANSPORTER"/>
    <property type="match status" value="1"/>
</dbReference>
<feature type="transmembrane region" description="Helical" evidence="8">
    <location>
        <begin position="82"/>
        <end position="103"/>
    </location>
</feature>
<keyword evidence="5 8" id="KW-1133">Transmembrane helix</keyword>
<organism evidence="10">
    <name type="scientific">Rhizophora mucronata</name>
    <name type="common">Asiatic mangrove</name>
    <dbReference type="NCBI Taxonomy" id="61149"/>
    <lineage>
        <taxon>Eukaryota</taxon>
        <taxon>Viridiplantae</taxon>
        <taxon>Streptophyta</taxon>
        <taxon>Embryophyta</taxon>
        <taxon>Tracheophyta</taxon>
        <taxon>Spermatophyta</taxon>
        <taxon>Magnoliopsida</taxon>
        <taxon>eudicotyledons</taxon>
        <taxon>Gunneridae</taxon>
        <taxon>Pentapetalae</taxon>
        <taxon>rosids</taxon>
        <taxon>fabids</taxon>
        <taxon>Malpighiales</taxon>
        <taxon>Rhizophoraceae</taxon>
        <taxon>Rhizophora</taxon>
    </lineage>
</organism>
<keyword evidence="9" id="KW-0732">Signal</keyword>
<keyword evidence="4 8" id="KW-0812">Transmembrane</keyword>
<evidence type="ECO:0000256" key="8">
    <source>
        <dbReference type="RuleBase" id="RU362088"/>
    </source>
</evidence>
<keyword evidence="6 8" id="KW-0406">Ion transport</keyword>
<reference evidence="10" key="1">
    <citation type="submission" date="2018-02" db="EMBL/GenBank/DDBJ databases">
        <title>Rhizophora mucronata_Transcriptome.</title>
        <authorList>
            <person name="Meera S.P."/>
            <person name="Sreeshan A."/>
            <person name="Augustine A."/>
        </authorList>
    </citation>
    <scope>NUCLEOTIDE SEQUENCE</scope>
    <source>
        <tissue evidence="10">Leaf</tissue>
    </source>
</reference>
<name>A0A2P2KDN4_RHIMU</name>
<evidence type="ECO:0000313" key="10">
    <source>
        <dbReference type="EMBL" id="MBX03832.1"/>
    </source>
</evidence>
<evidence type="ECO:0000256" key="1">
    <source>
        <dbReference type="ARBA" id="ARBA00004141"/>
    </source>
</evidence>
<keyword evidence="3 8" id="KW-0813">Transport</keyword>
<dbReference type="AlphaFoldDB" id="A0A2P2KDN4"/>
<feature type="transmembrane region" description="Helical" evidence="8">
    <location>
        <begin position="123"/>
        <end position="148"/>
    </location>
</feature>
<dbReference type="Pfam" id="PF02535">
    <property type="entry name" value="Zip"/>
    <property type="match status" value="1"/>
</dbReference>
<comment type="subcellular location">
    <subcellularLocation>
        <location evidence="1 8">Membrane</location>
        <topology evidence="1 8">Multi-pass membrane protein</topology>
    </subcellularLocation>
</comment>
<evidence type="ECO:0000256" key="4">
    <source>
        <dbReference type="ARBA" id="ARBA00022692"/>
    </source>
</evidence>
<feature type="transmembrane region" description="Helical" evidence="8">
    <location>
        <begin position="336"/>
        <end position="359"/>
    </location>
</feature>
<feature type="transmembrane region" description="Helical" evidence="8">
    <location>
        <begin position="300"/>
        <end position="324"/>
    </location>
</feature>
<evidence type="ECO:0000256" key="2">
    <source>
        <dbReference type="ARBA" id="ARBA00006939"/>
    </source>
</evidence>
<feature type="transmembrane region" description="Helical" evidence="8">
    <location>
        <begin position="50"/>
        <end position="70"/>
    </location>
</feature>
<feature type="chain" id="PRO_5015191723" evidence="9">
    <location>
        <begin position="28"/>
        <end position="360"/>
    </location>
</feature>
<feature type="transmembrane region" description="Helical" evidence="8">
    <location>
        <begin position="266"/>
        <end position="288"/>
    </location>
</feature>
<evidence type="ECO:0000256" key="5">
    <source>
        <dbReference type="ARBA" id="ARBA00022989"/>
    </source>
</evidence>
<comment type="caution">
    <text evidence="8">Lacks conserved residue(s) required for the propagation of feature annotation.</text>
</comment>
<comment type="similarity">
    <text evidence="2 8">Belongs to the ZIP transporter (TC 2.A.5) family.</text>
</comment>
<evidence type="ECO:0000256" key="7">
    <source>
        <dbReference type="ARBA" id="ARBA00023136"/>
    </source>
</evidence>
<feature type="signal peptide" evidence="9">
    <location>
        <begin position="1"/>
        <end position="27"/>
    </location>
</feature>
<evidence type="ECO:0000256" key="3">
    <source>
        <dbReference type="ARBA" id="ARBA00022448"/>
    </source>
</evidence>
<dbReference type="EMBL" id="GGEC01023348">
    <property type="protein sequence ID" value="MBX03832.1"/>
    <property type="molecule type" value="Transcribed_RNA"/>
</dbReference>
<evidence type="ECO:0000256" key="9">
    <source>
        <dbReference type="SAM" id="SignalP"/>
    </source>
</evidence>
<dbReference type="InterPro" id="IPR003689">
    <property type="entry name" value="ZIP"/>
</dbReference>
<proteinExistence type="inferred from homology"/>
<dbReference type="InterPro" id="IPR004698">
    <property type="entry name" value="Zn/Fe_permease_fun/pln"/>
</dbReference>
<protein>
    <submittedName>
        <fullName evidence="10">Uncharacterized protein MANES_03G075600</fullName>
    </submittedName>
</protein>
<accession>A0A2P2KDN4</accession>
<evidence type="ECO:0000256" key="6">
    <source>
        <dbReference type="ARBA" id="ARBA00023065"/>
    </source>
</evidence>
<keyword evidence="7 8" id="KW-0472">Membrane</keyword>
<dbReference type="NCBIfam" id="TIGR00820">
    <property type="entry name" value="zip"/>
    <property type="match status" value="1"/>
</dbReference>
<sequence length="360" mass="38513">MANSSRAVCSILLLVLGLVCLPLTVSAECNRTCEQNNKKGEKTEALKFKVAAIVTILAGSVLGVLIPVFCKKISFLAPGSSVFFLIKAFAAGVILSTGFVHVLPEASHKLTNPCLNEHPWSDFPFTGFIAMLSAIMTMMIDAFATSYYKRWHFKKSSLDNGNDVEMVPAQHEGHLHVHTHATHGHAHGPGFASVENPLSDLFRHRVVSQVLELGIVVHSVIIGISLGASTETDVVKPLVAALTFHQFFEGMGLGGCITQAKFKYRAVAIMALLFSLTTPVSIGIGIGISESYNENDPAALIVQGVFNAAAAGILIYMALVDLLAEDFMNPDMQANVTLQIGASISLLLGIGCMSVLAYWA</sequence>
<dbReference type="GO" id="GO:0005886">
    <property type="term" value="C:plasma membrane"/>
    <property type="evidence" value="ECO:0007669"/>
    <property type="project" value="TreeGrafter"/>
</dbReference>
<dbReference type="GO" id="GO:0005385">
    <property type="term" value="F:zinc ion transmembrane transporter activity"/>
    <property type="evidence" value="ECO:0007669"/>
    <property type="project" value="InterPro"/>
</dbReference>
<dbReference type="PANTHER" id="PTHR11040:SF164">
    <property type="entry name" value="ZINC TRANSPORTER 12-RELATED"/>
    <property type="match status" value="1"/>
</dbReference>